<dbReference type="PROSITE" id="PS01124">
    <property type="entry name" value="HTH_ARAC_FAMILY_2"/>
    <property type="match status" value="1"/>
</dbReference>
<feature type="domain" description="HTH araC/xylS-type" evidence="4">
    <location>
        <begin position="221"/>
        <end position="321"/>
    </location>
</feature>
<dbReference type="PANTHER" id="PTHR46796:SF12">
    <property type="entry name" value="HTH-TYPE DNA-BINDING TRANSCRIPTIONAL ACTIVATOR EUTR"/>
    <property type="match status" value="1"/>
</dbReference>
<reference evidence="5 6" key="1">
    <citation type="submission" date="2017-08" db="EMBL/GenBank/DDBJ databases">
        <title>Halomonas alkalisoli sp. nov., isolated from saline alkaline soil.</title>
        <authorList>
            <person name="Wang D."/>
            <person name="Zhang G."/>
        </authorList>
    </citation>
    <scope>NUCLEOTIDE SEQUENCE [LARGE SCALE GENOMIC DNA]</scope>
    <source>
        <strain evidence="5 6">WRN001</strain>
    </source>
</reference>
<dbReference type="InterPro" id="IPR018062">
    <property type="entry name" value="HTH_AraC-typ_CS"/>
</dbReference>
<gene>
    <name evidence="5" type="ORF">CK498_19765</name>
</gene>
<accession>A0A2A2EN23</accession>
<dbReference type="InterPro" id="IPR050204">
    <property type="entry name" value="AraC_XylS_family_regulators"/>
</dbReference>
<dbReference type="PANTHER" id="PTHR46796">
    <property type="entry name" value="HTH-TYPE TRANSCRIPTIONAL ACTIVATOR RHAS-RELATED"/>
    <property type="match status" value="1"/>
</dbReference>
<dbReference type="Gene3D" id="1.10.10.60">
    <property type="entry name" value="Homeodomain-like"/>
    <property type="match status" value="1"/>
</dbReference>
<dbReference type="InterPro" id="IPR018060">
    <property type="entry name" value="HTH_AraC"/>
</dbReference>
<protein>
    <submittedName>
        <fullName evidence="5">AraC family transcriptional regulator</fullName>
    </submittedName>
</protein>
<evidence type="ECO:0000313" key="6">
    <source>
        <dbReference type="Proteomes" id="UP000217771"/>
    </source>
</evidence>
<dbReference type="OrthoDB" id="6003540at2"/>
<keyword evidence="6" id="KW-1185">Reference proteome</keyword>
<keyword evidence="2" id="KW-0238">DNA-binding</keyword>
<dbReference type="Proteomes" id="UP000217771">
    <property type="component" value="Unassembled WGS sequence"/>
</dbReference>
<dbReference type="SUPFAM" id="SSF46689">
    <property type="entry name" value="Homeodomain-like"/>
    <property type="match status" value="2"/>
</dbReference>
<dbReference type="InterPro" id="IPR009057">
    <property type="entry name" value="Homeodomain-like_sf"/>
</dbReference>
<dbReference type="SMART" id="SM00342">
    <property type="entry name" value="HTH_ARAC"/>
    <property type="match status" value="1"/>
</dbReference>
<sequence length="330" mass="37109">MHTTVPYTATFSGFRHRQSSDVEEHARQFSGWQCRYDQVTPGRFAGSVTELHLEGMQVARDQANQAIVKNGNAWPNAITFSLPLETRDPGFHCDGHAVSGPCLLTAHSDRLPEVRAPAYLDLLRVTIDESLLEEVQEHQQRSLNLPAVAHCYRLASHVERDELIPLARSLMQGASPRSQALLIHAAIRSGFRDMMLLHLLDLIDNERITLLAPHARKRIVDRACDYALAHRDAPPSIVDLCNRVGASRRKLQYCFQETLGINPVAYLRTLRLNAAHRDLLQAGGTRNVQDIAAHWGFWHLSRFAADYRQLFGESPSATLQRAKRDFAESG</sequence>
<organism evidence="5 6">
    <name type="scientific">Halomonas salipaludis</name>
    <dbReference type="NCBI Taxonomy" id="2032625"/>
    <lineage>
        <taxon>Bacteria</taxon>
        <taxon>Pseudomonadati</taxon>
        <taxon>Pseudomonadota</taxon>
        <taxon>Gammaproteobacteria</taxon>
        <taxon>Oceanospirillales</taxon>
        <taxon>Halomonadaceae</taxon>
        <taxon>Halomonas</taxon>
    </lineage>
</organism>
<dbReference type="EMBL" id="NSKB01000008">
    <property type="protein sequence ID" value="PAU74801.1"/>
    <property type="molecule type" value="Genomic_DNA"/>
</dbReference>
<dbReference type="Pfam" id="PF12833">
    <property type="entry name" value="HTH_18"/>
    <property type="match status" value="1"/>
</dbReference>
<dbReference type="PROSITE" id="PS00041">
    <property type="entry name" value="HTH_ARAC_FAMILY_1"/>
    <property type="match status" value="1"/>
</dbReference>
<keyword evidence="1" id="KW-0805">Transcription regulation</keyword>
<dbReference type="GO" id="GO:0003700">
    <property type="term" value="F:DNA-binding transcription factor activity"/>
    <property type="evidence" value="ECO:0007669"/>
    <property type="project" value="InterPro"/>
</dbReference>
<evidence type="ECO:0000313" key="5">
    <source>
        <dbReference type="EMBL" id="PAU74801.1"/>
    </source>
</evidence>
<proteinExistence type="predicted"/>
<dbReference type="RefSeq" id="WP_095622589.1">
    <property type="nucleotide sequence ID" value="NZ_NSKB01000008.1"/>
</dbReference>
<evidence type="ECO:0000256" key="3">
    <source>
        <dbReference type="ARBA" id="ARBA00023163"/>
    </source>
</evidence>
<comment type="caution">
    <text evidence="5">The sequence shown here is derived from an EMBL/GenBank/DDBJ whole genome shotgun (WGS) entry which is preliminary data.</text>
</comment>
<evidence type="ECO:0000256" key="2">
    <source>
        <dbReference type="ARBA" id="ARBA00023125"/>
    </source>
</evidence>
<evidence type="ECO:0000259" key="4">
    <source>
        <dbReference type="PROSITE" id="PS01124"/>
    </source>
</evidence>
<dbReference type="AlphaFoldDB" id="A0A2A2EN23"/>
<name>A0A2A2EN23_9GAMM</name>
<evidence type="ECO:0000256" key="1">
    <source>
        <dbReference type="ARBA" id="ARBA00023015"/>
    </source>
</evidence>
<keyword evidence="3" id="KW-0804">Transcription</keyword>
<dbReference type="GO" id="GO:0043565">
    <property type="term" value="F:sequence-specific DNA binding"/>
    <property type="evidence" value="ECO:0007669"/>
    <property type="project" value="InterPro"/>
</dbReference>